<dbReference type="PANTHER" id="PTHR21063:SF4">
    <property type="entry name" value="CD48 ANTIGEN-RELATED"/>
    <property type="match status" value="1"/>
</dbReference>
<keyword evidence="1" id="KW-1133">Transmembrane helix</keyword>
<name>A0A6P6J9A5_CARAU</name>
<dbReference type="Gene3D" id="2.60.40.10">
    <property type="entry name" value="Immunoglobulins"/>
    <property type="match status" value="4"/>
</dbReference>
<keyword evidence="1" id="KW-0812">Transmembrane</keyword>
<dbReference type="PANTHER" id="PTHR21063">
    <property type="entry name" value="LFA-3"/>
    <property type="match status" value="1"/>
</dbReference>
<evidence type="ECO:0000256" key="1">
    <source>
        <dbReference type="SAM" id="Phobius"/>
    </source>
</evidence>
<dbReference type="AlphaFoldDB" id="A0A6P6J9A5"/>
<accession>A0A6P6J9A5</accession>
<dbReference type="InterPro" id="IPR013783">
    <property type="entry name" value="Ig-like_fold"/>
</dbReference>
<feature type="domain" description="Immunoglobulin" evidence="3">
    <location>
        <begin position="19"/>
        <end position="124"/>
    </location>
</feature>
<feature type="signal peptide" evidence="2">
    <location>
        <begin position="1"/>
        <end position="19"/>
    </location>
</feature>
<feature type="transmembrane region" description="Helical" evidence="1">
    <location>
        <begin position="344"/>
        <end position="364"/>
    </location>
</feature>
<organism evidence="4 5">
    <name type="scientific">Carassius auratus</name>
    <name type="common">Goldfish</name>
    <dbReference type="NCBI Taxonomy" id="7957"/>
    <lineage>
        <taxon>Eukaryota</taxon>
        <taxon>Metazoa</taxon>
        <taxon>Chordata</taxon>
        <taxon>Craniata</taxon>
        <taxon>Vertebrata</taxon>
        <taxon>Euteleostomi</taxon>
        <taxon>Actinopterygii</taxon>
        <taxon>Neopterygii</taxon>
        <taxon>Teleostei</taxon>
        <taxon>Ostariophysi</taxon>
        <taxon>Cypriniformes</taxon>
        <taxon>Cyprinidae</taxon>
        <taxon>Cyprininae</taxon>
        <taxon>Carassius</taxon>
    </lineage>
</organism>
<dbReference type="KEGG" id="caua:113040307"/>
<evidence type="ECO:0000313" key="5">
    <source>
        <dbReference type="RefSeq" id="XP_026054432.1"/>
    </source>
</evidence>
<feature type="domain" description="Immunoglobulin" evidence="3">
    <location>
        <begin position="375"/>
        <end position="476"/>
    </location>
</feature>
<feature type="domain" description="Immunoglobulin" evidence="3">
    <location>
        <begin position="126"/>
        <end position="231"/>
    </location>
</feature>
<evidence type="ECO:0000259" key="3">
    <source>
        <dbReference type="SMART" id="SM00409"/>
    </source>
</evidence>
<feature type="chain" id="PRO_5027953051" evidence="2">
    <location>
        <begin position="20"/>
        <end position="495"/>
    </location>
</feature>
<dbReference type="InterPro" id="IPR003599">
    <property type="entry name" value="Ig_sub"/>
</dbReference>
<dbReference type="InterPro" id="IPR013106">
    <property type="entry name" value="Ig_V-set"/>
</dbReference>
<keyword evidence="4" id="KW-1185">Reference proteome</keyword>
<protein>
    <submittedName>
        <fullName evidence="5">Uncharacterized protein LOC113040307</fullName>
    </submittedName>
</protein>
<reference evidence="5" key="1">
    <citation type="submission" date="2025-08" db="UniProtKB">
        <authorList>
            <consortium name="RefSeq"/>
        </authorList>
    </citation>
    <scope>IDENTIFICATION</scope>
    <source>
        <strain evidence="5">Wakin</strain>
        <tissue evidence="5">Muscle</tissue>
    </source>
</reference>
<dbReference type="Pfam" id="PF07686">
    <property type="entry name" value="V-set"/>
    <property type="match status" value="1"/>
</dbReference>
<keyword evidence="2" id="KW-0732">Signal</keyword>
<dbReference type="GeneID" id="113040307"/>
<keyword evidence="1" id="KW-0472">Membrane</keyword>
<dbReference type="OrthoDB" id="8945583at2759"/>
<dbReference type="Proteomes" id="UP000515129">
    <property type="component" value="Chromosome 22"/>
</dbReference>
<dbReference type="InterPro" id="IPR036179">
    <property type="entry name" value="Ig-like_dom_sf"/>
</dbReference>
<evidence type="ECO:0000256" key="2">
    <source>
        <dbReference type="SAM" id="SignalP"/>
    </source>
</evidence>
<feature type="domain" description="Immunoglobulin" evidence="3">
    <location>
        <begin position="234"/>
        <end position="335"/>
    </location>
</feature>
<proteinExistence type="predicted"/>
<dbReference type="SUPFAM" id="SSF48726">
    <property type="entry name" value="Immunoglobulin"/>
    <property type="match status" value="4"/>
</dbReference>
<gene>
    <name evidence="5" type="primary">LOC113040307</name>
</gene>
<sequence length="495" mass="56209">MKDVLLFFVLFFFMNGAFGESISVTEGDSVTLHTAVLEIQTDDVLQWRFGADGVLIAQINRAANKSSIYDDVLNQRFRSRLKLDNQTGDLTVRNIRTEQSGLYEITNTKQTIRKIFNVSCVAVDAVKSVSVLVGDLVTLQTGLTELQRDDVIRWRFEHQNSPIAENNRQTRKVFKYDDTDERFRHRLKLDYLTGSLTIRNIGTSHSGLYEVDISTSSRKHTIHKTFNVTVSGEMKTVSLIEGESVTLRTDDTEVQNNDLILWMFRDTVIAEINKTAQIFYIYDGDDERFRDKLKLNNQTGSLTITKCKTSNSGLYEVNIDSNRHTVHQRFIVTVNERRPSSGEIAGIVGALLVFATTVAIVIYYRWKISKLKYEVKSVVVSEGGSVTLNSETKIQTNDSIVWKFGKEKSPIVKCKGETDIAMYDVPDVSFRDRLDVDQQTGSLTISNITTQHAGLYKLKISGSGKTSFKRFMVIVLESAEFRVPEQMHLFQPVRE</sequence>
<dbReference type="SMART" id="SM00409">
    <property type="entry name" value="IG"/>
    <property type="match status" value="4"/>
</dbReference>
<dbReference type="RefSeq" id="XP_026054432.1">
    <property type="nucleotide sequence ID" value="XM_026198647.1"/>
</dbReference>
<evidence type="ECO:0000313" key="4">
    <source>
        <dbReference type="Proteomes" id="UP000515129"/>
    </source>
</evidence>